<accession>A0A167TUS3</accession>
<protein>
    <recommendedName>
        <fullName evidence="4">Protein kinase-like domain protein</fullName>
    </recommendedName>
</protein>
<keyword evidence="3" id="KW-1185">Reference proteome</keyword>
<dbReference type="SUPFAM" id="SSF56112">
    <property type="entry name" value="Protein kinase-like (PK-like)"/>
    <property type="match status" value="1"/>
</dbReference>
<gene>
    <name evidence="2" type="ORF">SPI_04992</name>
</gene>
<feature type="compositionally biased region" description="Polar residues" evidence="1">
    <location>
        <begin position="485"/>
        <end position="494"/>
    </location>
</feature>
<dbReference type="InterPro" id="IPR011009">
    <property type="entry name" value="Kinase-like_dom_sf"/>
</dbReference>
<reference evidence="2 3" key="1">
    <citation type="journal article" date="2016" name="Genome Biol. Evol.">
        <title>Divergent and convergent evolution of fungal pathogenicity.</title>
        <authorList>
            <person name="Shang Y."/>
            <person name="Xiao G."/>
            <person name="Zheng P."/>
            <person name="Cen K."/>
            <person name="Zhan S."/>
            <person name="Wang C."/>
        </authorList>
    </citation>
    <scope>NUCLEOTIDE SEQUENCE [LARGE SCALE GENOMIC DNA]</scope>
    <source>
        <strain evidence="2 3">RCEF 264</strain>
    </source>
</reference>
<evidence type="ECO:0008006" key="4">
    <source>
        <dbReference type="Google" id="ProtNLM"/>
    </source>
</evidence>
<proteinExistence type="predicted"/>
<dbReference type="STRING" id="1081102.A0A167TUS3"/>
<feature type="compositionally biased region" description="Basic and acidic residues" evidence="1">
    <location>
        <begin position="257"/>
        <end position="269"/>
    </location>
</feature>
<evidence type="ECO:0000313" key="2">
    <source>
        <dbReference type="EMBL" id="OAA60968.1"/>
    </source>
</evidence>
<feature type="region of interest" description="Disordered" evidence="1">
    <location>
        <begin position="29"/>
        <end position="75"/>
    </location>
</feature>
<dbReference type="OrthoDB" id="2156052at2759"/>
<comment type="caution">
    <text evidence="2">The sequence shown here is derived from an EMBL/GenBank/DDBJ whole genome shotgun (WGS) entry which is preliminary data.</text>
</comment>
<dbReference type="AlphaFoldDB" id="A0A167TUS3"/>
<dbReference type="Proteomes" id="UP000076874">
    <property type="component" value="Unassembled WGS sequence"/>
</dbReference>
<evidence type="ECO:0000256" key="1">
    <source>
        <dbReference type="SAM" id="MobiDB-lite"/>
    </source>
</evidence>
<feature type="region of interest" description="Disordered" evidence="1">
    <location>
        <begin position="253"/>
        <end position="282"/>
    </location>
</feature>
<sequence length="833" mass="93356">MPTVEELERALKASRQRQEELEQLRINAEHRAENATKEAENATKEAAKAAKEAAKAAKEAAEERNRRIQQEQLNKERDELLAPTDYSSYLSLCHYKLFMSLQVQKNSDLSSVGGLSRVDKKHYPLWLKPWSGFAALHSQCQERLKATFGDEKLFKPAYNVDMVKELFSDGPVADEEDMRQFQFFAVEAGTRHVIQTYLSTQRQRMSDLSSHAEANGPPLPARIRFLNNPYGLLSIDQEGTDDAETTPAYVPSMTAAMERDRESRGRTTDDGPPPSKRLSLPRPQLYPDQWCFRVDDDESHVPIFVIEYKAAHKLPASMIKTALPSTKHDGRLFFDVMATIWSSKTDQDEEVQAVQDAKRHTAQVLAQAYHYMIEFGQCYAYIASGEALLLLRIRPEDPRTLYYHLAVPSEDVGPAEALRDLGRTAVALVSTLVLLAMDAPVLMQRWKQNAKKVLRKWSVPYREMLLDGTVKDTESDSDGSGSSSNVANPTQHPPQLSAPAAQSGGCKDPVKKQRRKDGEDDSDDDESSDGKKEFTVRRSLSLAVIAPNTERKTRSSTARSGGDASGRQAMHNNQLGAISTPGGRNGSGNSNSSDKPTKYCTQGCILGLRNGGRLDTSCPNVRFHQRCAPAGSADQCHPLTASQFLARMRTQLADDLDEDCEGLDKYGKFGATSMLFRLSLRTYGYCLVAKGVQRPHAPLLEHERRIYDESLAEQQGRLVPVCLGIIDLVCEYISYTGAHITHMLLLSYGGEPLWKKTVPQRADMERQLEKAWRQLRSLGVQHGDERMPNAVWNTELQQIMCIDFGHAYVWRPLRDPERQAASSPKKRRRTMAA</sequence>
<feature type="region of interest" description="Disordered" evidence="1">
    <location>
        <begin position="471"/>
        <end position="595"/>
    </location>
</feature>
<name>A0A167TUS3_9HYPO</name>
<evidence type="ECO:0000313" key="3">
    <source>
        <dbReference type="Proteomes" id="UP000076874"/>
    </source>
</evidence>
<organism evidence="2 3">
    <name type="scientific">Niveomyces insectorum RCEF 264</name>
    <dbReference type="NCBI Taxonomy" id="1081102"/>
    <lineage>
        <taxon>Eukaryota</taxon>
        <taxon>Fungi</taxon>
        <taxon>Dikarya</taxon>
        <taxon>Ascomycota</taxon>
        <taxon>Pezizomycotina</taxon>
        <taxon>Sordariomycetes</taxon>
        <taxon>Hypocreomycetidae</taxon>
        <taxon>Hypocreales</taxon>
        <taxon>Cordycipitaceae</taxon>
        <taxon>Niveomyces</taxon>
    </lineage>
</organism>
<dbReference type="EMBL" id="AZHD01000008">
    <property type="protein sequence ID" value="OAA60968.1"/>
    <property type="molecule type" value="Genomic_DNA"/>
</dbReference>